<evidence type="ECO:0000256" key="2">
    <source>
        <dbReference type="ARBA" id="ARBA00022487"/>
    </source>
</evidence>
<dbReference type="Proteomes" id="UP001194746">
    <property type="component" value="Unassembled WGS sequence"/>
</dbReference>
<organism evidence="12 13">
    <name type="scientific">Aspergillus nanangensis</name>
    <dbReference type="NCBI Taxonomy" id="2582783"/>
    <lineage>
        <taxon>Eukaryota</taxon>
        <taxon>Fungi</taxon>
        <taxon>Dikarya</taxon>
        <taxon>Ascomycota</taxon>
        <taxon>Pezizomycotina</taxon>
        <taxon>Eurotiomycetes</taxon>
        <taxon>Eurotiomycetidae</taxon>
        <taxon>Eurotiales</taxon>
        <taxon>Aspergillaceae</taxon>
        <taxon>Aspergillus</taxon>
        <taxon>Aspergillus subgen. Circumdati</taxon>
    </lineage>
</organism>
<evidence type="ECO:0000256" key="3">
    <source>
        <dbReference type="ARBA" id="ARBA00022651"/>
    </source>
</evidence>
<evidence type="ECO:0000256" key="4">
    <source>
        <dbReference type="ARBA" id="ARBA00022729"/>
    </source>
</evidence>
<feature type="domain" description="Fungal lipase-type" evidence="11">
    <location>
        <begin position="119"/>
        <end position="273"/>
    </location>
</feature>
<accession>A0AAD4GSA6</accession>
<reference evidence="12" key="2">
    <citation type="submission" date="2020-02" db="EMBL/GenBank/DDBJ databases">
        <authorList>
            <person name="Gilchrist C.L.M."/>
            <person name="Chooi Y.-H."/>
        </authorList>
    </citation>
    <scope>NUCLEOTIDE SEQUENCE</scope>
    <source>
        <strain evidence="12">MST-FP2251</strain>
    </source>
</reference>
<evidence type="ECO:0000313" key="12">
    <source>
        <dbReference type="EMBL" id="KAF9886198.1"/>
    </source>
</evidence>
<dbReference type="EC" id="3.1.1.73" evidence="1"/>
<reference evidence="12" key="1">
    <citation type="journal article" date="2019" name="Beilstein J. Org. Chem.">
        <title>Nanangenines: drimane sesquiterpenoids as the dominant metabolite cohort of a novel Australian fungus, Aspergillus nanangensis.</title>
        <authorList>
            <person name="Lacey H.J."/>
            <person name="Gilchrist C.L.M."/>
            <person name="Crombie A."/>
            <person name="Kalaitzis J.A."/>
            <person name="Vuong D."/>
            <person name="Rutledge P.J."/>
            <person name="Turner P."/>
            <person name="Pitt J.I."/>
            <person name="Lacey E."/>
            <person name="Chooi Y.H."/>
            <person name="Piggott A.M."/>
        </authorList>
    </citation>
    <scope>NUCLEOTIDE SEQUENCE</scope>
    <source>
        <strain evidence="12">MST-FP2251</strain>
    </source>
</reference>
<dbReference type="InterPro" id="IPR029058">
    <property type="entry name" value="AB_hydrolase_fold"/>
</dbReference>
<keyword evidence="4 10" id="KW-0732">Signal</keyword>
<dbReference type="GO" id="GO:0030600">
    <property type="term" value="F:feruloyl esterase activity"/>
    <property type="evidence" value="ECO:0007669"/>
    <property type="project" value="UniProtKB-EC"/>
</dbReference>
<evidence type="ECO:0000259" key="11">
    <source>
        <dbReference type="Pfam" id="PF01764"/>
    </source>
</evidence>
<feature type="region of interest" description="Disordered" evidence="9">
    <location>
        <begin position="331"/>
        <end position="352"/>
    </location>
</feature>
<evidence type="ECO:0000256" key="7">
    <source>
        <dbReference type="ARBA" id="ARBA00037991"/>
    </source>
</evidence>
<keyword evidence="3" id="KW-0858">Xylan degradation</keyword>
<dbReference type="CDD" id="cd00519">
    <property type="entry name" value="Lipase_3"/>
    <property type="match status" value="1"/>
</dbReference>
<name>A0AAD4GSA6_ASPNN</name>
<proteinExistence type="inferred from homology"/>
<feature type="chain" id="PRO_5042078687" description="feruloyl esterase" evidence="10">
    <location>
        <begin position="24"/>
        <end position="418"/>
    </location>
</feature>
<keyword evidence="13" id="KW-1185">Reference proteome</keyword>
<dbReference type="AlphaFoldDB" id="A0AAD4GSA6"/>
<evidence type="ECO:0000256" key="5">
    <source>
        <dbReference type="ARBA" id="ARBA00022801"/>
    </source>
</evidence>
<evidence type="ECO:0000256" key="1">
    <source>
        <dbReference type="ARBA" id="ARBA00013091"/>
    </source>
</evidence>
<dbReference type="InterPro" id="IPR002921">
    <property type="entry name" value="Fungal_lipase-type"/>
</dbReference>
<keyword evidence="2" id="KW-0719">Serine esterase</keyword>
<keyword evidence="3" id="KW-0119">Carbohydrate metabolism</keyword>
<evidence type="ECO:0000313" key="13">
    <source>
        <dbReference type="Proteomes" id="UP001194746"/>
    </source>
</evidence>
<sequence length="418" mass="45900">MNSPSIFKILLFGLAYVFWICTARVVPINTGGEIFSRQSQSSNRLISREAFNSLEELARIVDVSYCVGGTGVQTPFECLSHCSEFEGFELITTWHTGPFLSDSCGYVALSHRPFATRIIIAFRGTYSIANTVIDLSAYPQGYVPYDAGGDGDGEETPQCHNCTVHAGFMRSWESARPTVLHHVSAARERYPDYKVVLVGHSLGGAVAALAGVEMQLRGWEPEVTTFGEPKVGNKGFSRFLNDVFDLGASSDDYNWRFRRVTHVNDPVPLLPLEEWGYEPHAGEIFISKPDLSPSISDLVLCEGNSDAQCISGAEETTLHAITSAGVSTGALPSLVDSPQDQEPLSDQSRVDSVRDVDHDSGVRLSRVSAPWHLIPAKYRLWELFISHRDYFWRIGLCVPGGDPTGRGEYFASVPSLVG</sequence>
<dbReference type="GO" id="GO:0006629">
    <property type="term" value="P:lipid metabolic process"/>
    <property type="evidence" value="ECO:0007669"/>
    <property type="project" value="InterPro"/>
</dbReference>
<dbReference type="InterPro" id="IPR051299">
    <property type="entry name" value="AB_hydrolase_lip/est"/>
</dbReference>
<dbReference type="PANTHER" id="PTHR46640">
    <property type="entry name" value="TRIACYLGLYCEROL LIPASE, PUTATIVE (AFU_ORTHOLOGUE AFUA_6G06510)-RELATED"/>
    <property type="match status" value="1"/>
</dbReference>
<protein>
    <recommendedName>
        <fullName evidence="1">feruloyl esterase</fullName>
        <ecNumber evidence="1">3.1.1.73</ecNumber>
    </recommendedName>
    <alternativeName>
        <fullName evidence="8">Ferulic acid esterase A</fullName>
    </alternativeName>
</protein>
<dbReference type="GO" id="GO:0045493">
    <property type="term" value="P:xylan catabolic process"/>
    <property type="evidence" value="ECO:0007669"/>
    <property type="project" value="UniProtKB-KW"/>
</dbReference>
<evidence type="ECO:0000256" key="10">
    <source>
        <dbReference type="SAM" id="SignalP"/>
    </source>
</evidence>
<keyword evidence="3" id="KW-0624">Polysaccharide degradation</keyword>
<dbReference type="SUPFAM" id="SSF53474">
    <property type="entry name" value="alpha/beta-Hydrolases"/>
    <property type="match status" value="1"/>
</dbReference>
<evidence type="ECO:0000256" key="6">
    <source>
        <dbReference type="ARBA" id="ARBA00034075"/>
    </source>
</evidence>
<keyword evidence="5" id="KW-0378">Hydrolase</keyword>
<dbReference type="Gene3D" id="3.40.50.1820">
    <property type="entry name" value="alpha/beta hydrolase"/>
    <property type="match status" value="1"/>
</dbReference>
<feature type="signal peptide" evidence="10">
    <location>
        <begin position="1"/>
        <end position="23"/>
    </location>
</feature>
<evidence type="ECO:0000256" key="8">
    <source>
        <dbReference type="ARBA" id="ARBA00041313"/>
    </source>
</evidence>
<dbReference type="EMBL" id="VCAU01000081">
    <property type="protein sequence ID" value="KAF9886198.1"/>
    <property type="molecule type" value="Genomic_DNA"/>
</dbReference>
<dbReference type="PANTHER" id="PTHR46640:SF1">
    <property type="entry name" value="FUNGAL LIPASE-LIKE DOMAIN-CONTAINING PROTEIN-RELATED"/>
    <property type="match status" value="1"/>
</dbReference>
<comment type="caution">
    <text evidence="12">The sequence shown here is derived from an EMBL/GenBank/DDBJ whole genome shotgun (WGS) entry which is preliminary data.</text>
</comment>
<dbReference type="Pfam" id="PF01764">
    <property type="entry name" value="Lipase_3"/>
    <property type="match status" value="1"/>
</dbReference>
<comment type="catalytic activity">
    <reaction evidence="6">
        <text>feruloyl-polysaccharide + H2O = ferulate + polysaccharide.</text>
        <dbReference type="EC" id="3.1.1.73"/>
    </reaction>
</comment>
<gene>
    <name evidence="12" type="ORF">FE257_011921</name>
</gene>
<comment type="similarity">
    <text evidence="7">Belongs to the AB hydrolase superfamily. FaeA family.</text>
</comment>
<evidence type="ECO:0000256" key="9">
    <source>
        <dbReference type="SAM" id="MobiDB-lite"/>
    </source>
</evidence>